<sequence>MAHDRRNNVNKWGKNLAMGSLSVAHFGVRRWYNEIKNYNFDNPKYKKGIGHFTQLIWKKTLKVGFGVIERNGNIFVVCKYSPPGNYIGDFKENVLKQYNTKKEMMDAAKKDFANFGPSGSKNINHNTNYNTNQNFNCNIKKNAKKVDNSLSGQISNRIWTNYYYEDDLKQGFPDMKRRLYQQTNDYRGLHGVPHLHVNNSLANEAQWYAHQLVKTNKFAHDSRNRANGWGENLAMGSPSIAHLAVKWWYDEIKAYNFSKPGFKRETGHFTQLVWKNTKQVGCGVASNLTFVYVVCKYYPPGNNLNHFPDNVVEPIHK</sequence>
<accession>A0AAF5D732</accession>
<proteinExistence type="predicted"/>
<protein>
    <submittedName>
        <fullName evidence="3">SCP domain-containing protein</fullName>
    </submittedName>
</protein>
<dbReference type="SUPFAM" id="SSF55797">
    <property type="entry name" value="PR-1-like"/>
    <property type="match status" value="2"/>
</dbReference>
<dbReference type="InterPro" id="IPR018244">
    <property type="entry name" value="Allrgn_V5/Tpx1_CS"/>
</dbReference>
<dbReference type="PROSITE" id="PS01009">
    <property type="entry name" value="CRISP_1"/>
    <property type="match status" value="2"/>
</dbReference>
<dbReference type="PRINTS" id="PR00837">
    <property type="entry name" value="V5TPXLIKE"/>
</dbReference>
<organism evidence="2 3">
    <name type="scientific">Strongyloides stercoralis</name>
    <name type="common">Threadworm</name>
    <dbReference type="NCBI Taxonomy" id="6248"/>
    <lineage>
        <taxon>Eukaryota</taxon>
        <taxon>Metazoa</taxon>
        <taxon>Ecdysozoa</taxon>
        <taxon>Nematoda</taxon>
        <taxon>Chromadorea</taxon>
        <taxon>Rhabditida</taxon>
        <taxon>Tylenchina</taxon>
        <taxon>Panagrolaimomorpha</taxon>
        <taxon>Strongyloidoidea</taxon>
        <taxon>Strongyloididae</taxon>
        <taxon>Strongyloides</taxon>
    </lineage>
</organism>
<dbReference type="InterPro" id="IPR001283">
    <property type="entry name" value="CRISP-related"/>
</dbReference>
<dbReference type="PANTHER" id="PTHR10334">
    <property type="entry name" value="CYSTEINE-RICH SECRETORY PROTEIN-RELATED"/>
    <property type="match status" value="1"/>
</dbReference>
<evidence type="ECO:0000313" key="2">
    <source>
        <dbReference type="Proteomes" id="UP000035681"/>
    </source>
</evidence>
<dbReference type="AlphaFoldDB" id="A0AAF5D732"/>
<evidence type="ECO:0000313" key="3">
    <source>
        <dbReference type="WBParaSite" id="TCONS_00007177.p1"/>
    </source>
</evidence>
<keyword evidence="2" id="KW-1185">Reference proteome</keyword>
<dbReference type="InterPro" id="IPR034113">
    <property type="entry name" value="SCP_GAPR1-like"/>
</dbReference>
<dbReference type="GO" id="GO:0005576">
    <property type="term" value="C:extracellular region"/>
    <property type="evidence" value="ECO:0007669"/>
    <property type="project" value="InterPro"/>
</dbReference>
<dbReference type="InterPro" id="IPR035940">
    <property type="entry name" value="CAP_sf"/>
</dbReference>
<dbReference type="Pfam" id="PF00188">
    <property type="entry name" value="CAP"/>
    <property type="match status" value="2"/>
</dbReference>
<evidence type="ECO:0000259" key="1">
    <source>
        <dbReference type="SMART" id="SM00198"/>
    </source>
</evidence>
<reference evidence="3" key="1">
    <citation type="submission" date="2024-02" db="UniProtKB">
        <authorList>
            <consortium name="WormBaseParasite"/>
        </authorList>
    </citation>
    <scope>IDENTIFICATION</scope>
</reference>
<dbReference type="CDD" id="cd05382">
    <property type="entry name" value="CAP_GAPR1-like"/>
    <property type="match status" value="1"/>
</dbReference>
<feature type="domain" description="SCP" evidence="1">
    <location>
        <begin position="174"/>
        <end position="305"/>
    </location>
</feature>
<feature type="domain" description="SCP" evidence="1">
    <location>
        <begin position="1"/>
        <end position="88"/>
    </location>
</feature>
<dbReference type="Proteomes" id="UP000035681">
    <property type="component" value="Unplaced"/>
</dbReference>
<dbReference type="Gene3D" id="3.40.33.10">
    <property type="entry name" value="CAP"/>
    <property type="match status" value="2"/>
</dbReference>
<dbReference type="InterPro" id="IPR014044">
    <property type="entry name" value="CAP_dom"/>
</dbReference>
<name>A0AAF5D732_STRER</name>
<dbReference type="WBParaSite" id="TCONS_00007177.p1">
    <property type="protein sequence ID" value="TCONS_00007177.p1"/>
    <property type="gene ID" value="XLOC_005232"/>
</dbReference>
<dbReference type="FunFam" id="3.40.33.10:FF:000002">
    <property type="entry name" value="Golgi-associated plant pathogenesis-related protein 1"/>
    <property type="match status" value="1"/>
</dbReference>
<dbReference type="SMART" id="SM00198">
    <property type="entry name" value="SCP"/>
    <property type="match status" value="2"/>
</dbReference>